<dbReference type="Gene3D" id="1.20.1090.10">
    <property type="entry name" value="Dehydroquinate synthase-like - alpha domain"/>
    <property type="match status" value="1"/>
</dbReference>
<feature type="binding site" evidence="10">
    <location>
        <position position="252"/>
    </location>
    <ligand>
        <name>glycerol</name>
        <dbReference type="ChEBI" id="CHEBI:17754"/>
    </ligand>
</feature>
<evidence type="ECO:0000256" key="12">
    <source>
        <dbReference type="PIRSR" id="PIRSR000112-3"/>
    </source>
</evidence>
<dbReference type="PANTHER" id="PTHR43616">
    <property type="entry name" value="GLYCEROL DEHYDROGENASE"/>
    <property type="match status" value="1"/>
</dbReference>
<comment type="cofactor">
    <cofactor evidence="10">
        <name>Zn(2+)</name>
        <dbReference type="ChEBI" id="CHEBI:29105"/>
    </cofactor>
    <text evidence="10">Binds 1 zinc ion per subunit.</text>
</comment>
<sequence>MSDFTRKLSTRHLEFPAQLLVEKDAIANTPLLSNLPLSQGVLLAIDDGVKTLAEQVLSHLWASKSCTTHVIEKADFTNVSQIDAICAELQIQTVVAFGGGKVLDVCKRLASLRHIELIVIPTALSSDCVSSPIAVIFDESGKKLSLPAAIPNVIIVDTKLCSQAPMRLTQAGIGDLLSNYCALLDMNYAKDRADVDGFSYLLAKSAANEIVGMQHLSLTDQAVITQLAEGLILSGLAMGFSGDSRPCSGAEHLISHALDYLNLGDGLHGEQVALGMKYCHHIRVLLNLPALNPSVLECIDGFNIRSTPDSLNISKDEFFEALAISPEMRKGRMTFLEKLSSIPKAQLEKAYINAFE</sequence>
<keyword evidence="7" id="KW-0443">Lipid metabolism</keyword>
<gene>
    <name evidence="13" type="ORF">EKG38_14935</name>
</gene>
<keyword evidence="4" id="KW-0521">NADP</keyword>
<protein>
    <submittedName>
        <fullName evidence="13">Iron-containing alcohol dehydrogenase family protein</fullName>
    </submittedName>
</protein>
<feature type="binding site" evidence="10">
    <location>
        <position position="268"/>
    </location>
    <ligand>
        <name>glycerol</name>
        <dbReference type="ChEBI" id="CHEBI:17754"/>
    </ligand>
</feature>
<dbReference type="SUPFAM" id="SSF56796">
    <property type="entry name" value="Dehydroquinate synthase-like"/>
    <property type="match status" value="1"/>
</dbReference>
<evidence type="ECO:0000256" key="7">
    <source>
        <dbReference type="ARBA" id="ARBA00023098"/>
    </source>
</evidence>
<dbReference type="EMBL" id="RXNU01000007">
    <property type="protein sequence ID" value="RTR38250.1"/>
    <property type="molecule type" value="Genomic_DNA"/>
</dbReference>
<evidence type="ECO:0000256" key="11">
    <source>
        <dbReference type="PIRSR" id="PIRSR000112-2"/>
    </source>
</evidence>
<evidence type="ECO:0000313" key="14">
    <source>
        <dbReference type="Proteomes" id="UP000267448"/>
    </source>
</evidence>
<accession>A0A431WRJ8</accession>
<dbReference type="PANTHER" id="PTHR43616:SF5">
    <property type="entry name" value="GLYCEROL DEHYDROGENASE 1"/>
    <property type="match status" value="1"/>
</dbReference>
<dbReference type="GO" id="GO:0016614">
    <property type="term" value="F:oxidoreductase activity, acting on CH-OH group of donors"/>
    <property type="evidence" value="ECO:0007669"/>
    <property type="project" value="InterPro"/>
</dbReference>
<dbReference type="PIRSF" id="PIRSF000112">
    <property type="entry name" value="Glycerol_dehydrogenase"/>
    <property type="match status" value="1"/>
</dbReference>
<keyword evidence="8" id="KW-0594">Phospholipid biosynthesis</keyword>
<dbReference type="Pfam" id="PF13685">
    <property type="entry name" value="Fe-ADH_2"/>
    <property type="match status" value="1"/>
</dbReference>
<dbReference type="AlphaFoldDB" id="A0A431WRJ8"/>
<evidence type="ECO:0000256" key="10">
    <source>
        <dbReference type="PIRSR" id="PIRSR000112-1"/>
    </source>
</evidence>
<evidence type="ECO:0000256" key="8">
    <source>
        <dbReference type="ARBA" id="ARBA00023209"/>
    </source>
</evidence>
<feature type="binding site" evidence="11">
    <location>
        <position position="127"/>
    </location>
    <ligand>
        <name>glycerol</name>
        <dbReference type="ChEBI" id="CHEBI:17754"/>
    </ligand>
</feature>
<evidence type="ECO:0000256" key="4">
    <source>
        <dbReference type="ARBA" id="ARBA00022857"/>
    </source>
</evidence>
<dbReference type="GO" id="GO:0008654">
    <property type="term" value="P:phospholipid biosynthetic process"/>
    <property type="evidence" value="ECO:0007669"/>
    <property type="project" value="UniProtKB-KW"/>
</dbReference>
<reference evidence="13 14" key="1">
    <citation type="submission" date="2018-12" db="EMBL/GenBank/DDBJ databases">
        <authorList>
            <person name="Yu L."/>
        </authorList>
    </citation>
    <scope>NUCLEOTIDE SEQUENCE [LARGE SCALE GENOMIC DNA]</scope>
    <source>
        <strain evidence="13 14">HAW-EB2</strain>
    </source>
</reference>
<keyword evidence="2" id="KW-0444">Lipid biosynthesis</keyword>
<keyword evidence="10" id="KW-0862">Zinc</keyword>
<dbReference type="RefSeq" id="WP_126521025.1">
    <property type="nucleotide sequence ID" value="NZ_RXNU01000007.1"/>
</dbReference>
<evidence type="ECO:0000256" key="5">
    <source>
        <dbReference type="ARBA" id="ARBA00023002"/>
    </source>
</evidence>
<evidence type="ECO:0000313" key="13">
    <source>
        <dbReference type="EMBL" id="RTR38250.1"/>
    </source>
</evidence>
<feature type="binding site" evidence="10">
    <location>
        <position position="175"/>
    </location>
    <ligand>
        <name>glycerol</name>
        <dbReference type="ChEBI" id="CHEBI:17754"/>
    </ligand>
</feature>
<evidence type="ECO:0000256" key="3">
    <source>
        <dbReference type="ARBA" id="ARBA00022723"/>
    </source>
</evidence>
<keyword evidence="5" id="KW-0560">Oxidoreductase</keyword>
<keyword evidence="9" id="KW-1208">Phospholipid metabolism</keyword>
<evidence type="ECO:0000256" key="9">
    <source>
        <dbReference type="ARBA" id="ARBA00023264"/>
    </source>
</evidence>
<keyword evidence="3 10" id="KW-0479">Metal-binding</keyword>
<name>A0A431WRJ8_9GAMM</name>
<evidence type="ECO:0000256" key="2">
    <source>
        <dbReference type="ARBA" id="ARBA00022516"/>
    </source>
</evidence>
<dbReference type="Gene3D" id="3.40.50.1970">
    <property type="match status" value="1"/>
</dbReference>
<evidence type="ECO:0000256" key="6">
    <source>
        <dbReference type="ARBA" id="ARBA00023027"/>
    </source>
</evidence>
<dbReference type="Proteomes" id="UP000267448">
    <property type="component" value="Unassembled WGS sequence"/>
</dbReference>
<feature type="binding site" evidence="12">
    <location>
        <position position="131"/>
    </location>
    <ligand>
        <name>NAD(+)</name>
        <dbReference type="ChEBI" id="CHEBI:57540"/>
    </ligand>
</feature>
<dbReference type="GO" id="GO:0046872">
    <property type="term" value="F:metal ion binding"/>
    <property type="evidence" value="ECO:0007669"/>
    <property type="project" value="UniProtKB-KW"/>
</dbReference>
<feature type="binding site" evidence="12">
    <location>
        <begin position="100"/>
        <end position="104"/>
    </location>
    <ligand>
        <name>NAD(+)</name>
        <dbReference type="ChEBI" id="CHEBI:57540"/>
    </ligand>
</feature>
<evidence type="ECO:0000256" key="1">
    <source>
        <dbReference type="ARBA" id="ARBA00022490"/>
    </source>
</evidence>
<dbReference type="InterPro" id="IPR032837">
    <property type="entry name" value="G1PDH"/>
</dbReference>
<comment type="caution">
    <text evidence="13">The sequence shown here is derived from an EMBL/GenBank/DDBJ whole genome shotgun (WGS) entry which is preliminary data.</text>
</comment>
<organism evidence="13 14">
    <name type="scientific">Shewanella canadensis</name>
    <dbReference type="NCBI Taxonomy" id="271096"/>
    <lineage>
        <taxon>Bacteria</taxon>
        <taxon>Pseudomonadati</taxon>
        <taxon>Pseudomonadota</taxon>
        <taxon>Gammaproteobacteria</taxon>
        <taxon>Alteromonadales</taxon>
        <taxon>Shewanellaceae</taxon>
        <taxon>Shewanella</taxon>
    </lineage>
</organism>
<proteinExistence type="predicted"/>
<keyword evidence="14" id="KW-1185">Reference proteome</keyword>
<dbReference type="OrthoDB" id="5198708at2"/>
<keyword evidence="1" id="KW-0963">Cytoplasm</keyword>
<feature type="binding site" evidence="12">
    <location>
        <begin position="122"/>
        <end position="125"/>
    </location>
    <ligand>
        <name>NAD(+)</name>
        <dbReference type="ChEBI" id="CHEBI:57540"/>
    </ligand>
</feature>
<keyword evidence="6 12" id="KW-0520">NAD</keyword>
<dbReference type="InterPro" id="IPR016205">
    <property type="entry name" value="Glycerol_DH"/>
</dbReference>